<name>A0AAN9QDE8_CANGL</name>
<dbReference type="Proteomes" id="UP001367508">
    <property type="component" value="Unassembled WGS sequence"/>
</dbReference>
<dbReference type="AlphaFoldDB" id="A0AAN9QDE8"/>
<gene>
    <name evidence="2" type="ORF">VNO77_25233</name>
</gene>
<reference evidence="2 3" key="1">
    <citation type="submission" date="2024-01" db="EMBL/GenBank/DDBJ databases">
        <title>The genomes of 5 underutilized Papilionoideae crops provide insights into root nodulation and disease resistanc.</title>
        <authorList>
            <person name="Jiang F."/>
        </authorList>
    </citation>
    <scope>NUCLEOTIDE SEQUENCE [LARGE SCALE GENOMIC DNA]</scope>
    <source>
        <strain evidence="2">LVBAO_FW01</strain>
        <tissue evidence="2">Leaves</tissue>
    </source>
</reference>
<protein>
    <submittedName>
        <fullName evidence="2">Uncharacterized protein</fullName>
    </submittedName>
</protein>
<organism evidence="2 3">
    <name type="scientific">Canavalia gladiata</name>
    <name type="common">Sword bean</name>
    <name type="synonym">Dolichos gladiatus</name>
    <dbReference type="NCBI Taxonomy" id="3824"/>
    <lineage>
        <taxon>Eukaryota</taxon>
        <taxon>Viridiplantae</taxon>
        <taxon>Streptophyta</taxon>
        <taxon>Embryophyta</taxon>
        <taxon>Tracheophyta</taxon>
        <taxon>Spermatophyta</taxon>
        <taxon>Magnoliopsida</taxon>
        <taxon>eudicotyledons</taxon>
        <taxon>Gunneridae</taxon>
        <taxon>Pentapetalae</taxon>
        <taxon>rosids</taxon>
        <taxon>fabids</taxon>
        <taxon>Fabales</taxon>
        <taxon>Fabaceae</taxon>
        <taxon>Papilionoideae</taxon>
        <taxon>50 kb inversion clade</taxon>
        <taxon>NPAAA clade</taxon>
        <taxon>indigoferoid/millettioid clade</taxon>
        <taxon>Phaseoleae</taxon>
        <taxon>Canavalia</taxon>
    </lineage>
</organism>
<comment type="caution">
    <text evidence="2">The sequence shown here is derived from an EMBL/GenBank/DDBJ whole genome shotgun (WGS) entry which is preliminary data.</text>
</comment>
<accession>A0AAN9QDE8</accession>
<sequence length="139" mass="14780">MAVYLCVVTDAASLPMKTYEVETAEDIMASFGEPQPCGSTSPSVTVPGTGNNSINDILDPHDKLLDGSGAGDASEPSRSAPCTEDILLLLEQAVERRSVLVLDDESLDDDHIYQTSVVFAKSAPSEPRKVTSKKLPVSQ</sequence>
<evidence type="ECO:0000313" key="2">
    <source>
        <dbReference type="EMBL" id="KAK7331024.1"/>
    </source>
</evidence>
<feature type="region of interest" description="Disordered" evidence="1">
    <location>
        <begin position="31"/>
        <end position="79"/>
    </location>
</feature>
<evidence type="ECO:0000256" key="1">
    <source>
        <dbReference type="SAM" id="MobiDB-lite"/>
    </source>
</evidence>
<feature type="compositionally biased region" description="Polar residues" evidence="1">
    <location>
        <begin position="37"/>
        <end position="55"/>
    </location>
</feature>
<keyword evidence="3" id="KW-1185">Reference proteome</keyword>
<evidence type="ECO:0000313" key="3">
    <source>
        <dbReference type="Proteomes" id="UP001367508"/>
    </source>
</evidence>
<proteinExistence type="predicted"/>
<dbReference type="EMBL" id="JAYMYQ010000005">
    <property type="protein sequence ID" value="KAK7331024.1"/>
    <property type="molecule type" value="Genomic_DNA"/>
</dbReference>